<evidence type="ECO:0000313" key="3">
    <source>
        <dbReference type="EMBL" id="GIY02210.1"/>
    </source>
</evidence>
<name>A0AAV4Q2G8_CAEEX</name>
<dbReference type="SUPFAM" id="SSF48726">
    <property type="entry name" value="Immunoglobulin"/>
    <property type="match status" value="1"/>
</dbReference>
<dbReference type="EMBL" id="BPLR01005422">
    <property type="protein sequence ID" value="GIY02210.1"/>
    <property type="molecule type" value="Genomic_DNA"/>
</dbReference>
<organism evidence="3 4">
    <name type="scientific">Caerostris extrusa</name>
    <name type="common">Bark spider</name>
    <name type="synonym">Caerostris bankana</name>
    <dbReference type="NCBI Taxonomy" id="172846"/>
    <lineage>
        <taxon>Eukaryota</taxon>
        <taxon>Metazoa</taxon>
        <taxon>Ecdysozoa</taxon>
        <taxon>Arthropoda</taxon>
        <taxon>Chelicerata</taxon>
        <taxon>Arachnida</taxon>
        <taxon>Araneae</taxon>
        <taxon>Araneomorphae</taxon>
        <taxon>Entelegynae</taxon>
        <taxon>Araneoidea</taxon>
        <taxon>Araneidae</taxon>
        <taxon>Caerostris</taxon>
    </lineage>
</organism>
<dbReference type="Gene3D" id="2.60.40.10">
    <property type="entry name" value="Immunoglobulins"/>
    <property type="match status" value="1"/>
</dbReference>
<evidence type="ECO:0000256" key="1">
    <source>
        <dbReference type="SAM" id="MobiDB-lite"/>
    </source>
</evidence>
<dbReference type="InterPro" id="IPR036179">
    <property type="entry name" value="Ig-like_dom_sf"/>
</dbReference>
<dbReference type="AlphaFoldDB" id="A0AAV4Q2G8"/>
<dbReference type="PROSITE" id="PS50835">
    <property type="entry name" value="IG_LIKE"/>
    <property type="match status" value="1"/>
</dbReference>
<protein>
    <submittedName>
        <fullName evidence="3">Ig-like domain-containing protein</fullName>
    </submittedName>
</protein>
<reference evidence="3 4" key="1">
    <citation type="submission" date="2021-06" db="EMBL/GenBank/DDBJ databases">
        <title>Caerostris extrusa draft genome.</title>
        <authorList>
            <person name="Kono N."/>
            <person name="Arakawa K."/>
        </authorList>
    </citation>
    <scope>NUCLEOTIDE SEQUENCE [LARGE SCALE GENOMIC DNA]</scope>
</reference>
<evidence type="ECO:0000259" key="2">
    <source>
        <dbReference type="PROSITE" id="PS50835"/>
    </source>
</evidence>
<feature type="region of interest" description="Disordered" evidence="1">
    <location>
        <begin position="89"/>
        <end position="113"/>
    </location>
</feature>
<gene>
    <name evidence="3" type="primary">AVEN_123369_1</name>
    <name evidence="3" type="ORF">CEXT_698531</name>
</gene>
<dbReference type="InterPro" id="IPR007110">
    <property type="entry name" value="Ig-like_dom"/>
</dbReference>
<sequence length="189" mass="21595">MYSMALEREVHRKQISSSGSIFNTLINLRGEVPGRSFEKKEMVKKKRTERNSDSAPIYNISPYKEVHRKQISSSGSIFNTLINLRGSSRTKFREKGNGEEKKEQKGIRSSPSPSVTWWRDSVLLDDSYHVTTQGYIRNNITLVRLKRSDLSAIFTCQAANNNLTVPTSNSVALDLNRKYYCSSYVFLSE</sequence>
<evidence type="ECO:0000313" key="4">
    <source>
        <dbReference type="Proteomes" id="UP001054945"/>
    </source>
</evidence>
<feature type="compositionally biased region" description="Basic and acidic residues" evidence="1">
    <location>
        <begin position="91"/>
        <end position="106"/>
    </location>
</feature>
<proteinExistence type="predicted"/>
<feature type="domain" description="Ig-like" evidence="2">
    <location>
        <begin position="56"/>
        <end position="172"/>
    </location>
</feature>
<keyword evidence="4" id="KW-1185">Reference proteome</keyword>
<dbReference type="PANTHER" id="PTHR23278:SF19">
    <property type="entry name" value="OBSCURIN"/>
    <property type="match status" value="1"/>
</dbReference>
<dbReference type="Proteomes" id="UP001054945">
    <property type="component" value="Unassembled WGS sequence"/>
</dbReference>
<dbReference type="PANTHER" id="PTHR23278">
    <property type="entry name" value="SIDESTEP PROTEIN"/>
    <property type="match status" value="1"/>
</dbReference>
<comment type="caution">
    <text evidence="3">The sequence shown here is derived from an EMBL/GenBank/DDBJ whole genome shotgun (WGS) entry which is preliminary data.</text>
</comment>
<dbReference type="CDD" id="cd00096">
    <property type="entry name" value="Ig"/>
    <property type="match status" value="1"/>
</dbReference>
<dbReference type="InterPro" id="IPR013783">
    <property type="entry name" value="Ig-like_fold"/>
</dbReference>
<accession>A0AAV4Q2G8</accession>